<reference evidence="2 3" key="1">
    <citation type="submission" date="2009-01" db="EMBL/GenBank/DDBJ databases">
        <authorList>
            <person name="Fulton L."/>
            <person name="Clifton S."/>
            <person name="Fulton B."/>
            <person name="Xu J."/>
            <person name="Minx P."/>
            <person name="Pepin K.H."/>
            <person name="Johnson M."/>
            <person name="Bhonagiri V."/>
            <person name="Nash W.E."/>
            <person name="Mardis E.R."/>
            <person name="Wilson R.K."/>
        </authorList>
    </citation>
    <scope>NUCLEOTIDE SEQUENCE [LARGE SCALE GENOMIC DNA]</scope>
    <source>
        <strain evidence="2 3">DSM 15981</strain>
    </source>
</reference>
<comment type="caution">
    <text evidence="2">The sequence shown here is derived from an EMBL/GenBank/DDBJ whole genome shotgun (WGS) entry which is preliminary data.</text>
</comment>
<dbReference type="AlphaFoldDB" id="C0CXZ2"/>
<dbReference type="InterPro" id="IPR038109">
    <property type="entry name" value="DNA_bind_recomb_sf"/>
</dbReference>
<name>C0CXZ2_9FIRM</name>
<feature type="domain" description="Resolvase/invertase-type recombinase catalytic" evidence="1">
    <location>
        <begin position="1"/>
        <end position="89"/>
    </location>
</feature>
<dbReference type="Pfam" id="PF00239">
    <property type="entry name" value="Resolvase"/>
    <property type="match status" value="1"/>
</dbReference>
<protein>
    <recommendedName>
        <fullName evidence="1">Resolvase/invertase-type recombinase catalytic domain-containing protein</fullName>
    </recommendedName>
</protein>
<dbReference type="PANTHER" id="PTHR30461">
    <property type="entry name" value="DNA-INVERTASE FROM LAMBDOID PROPHAGE"/>
    <property type="match status" value="1"/>
</dbReference>
<dbReference type="InterPro" id="IPR050639">
    <property type="entry name" value="SSR_resolvase"/>
</dbReference>
<dbReference type="Gene3D" id="3.90.1750.20">
    <property type="entry name" value="Putative Large Serine Recombinase, Chain B, Domain 2"/>
    <property type="match status" value="1"/>
</dbReference>
<dbReference type="SUPFAM" id="SSF53041">
    <property type="entry name" value="Resolvase-like"/>
    <property type="match status" value="1"/>
</dbReference>
<dbReference type="EMBL" id="ACCJ01000099">
    <property type="protein sequence ID" value="EEG56040.1"/>
    <property type="molecule type" value="Genomic_DNA"/>
</dbReference>
<dbReference type="HOGENOM" id="CLU_010686_0_4_9"/>
<dbReference type="InterPro" id="IPR006119">
    <property type="entry name" value="Resolv_N"/>
</dbReference>
<dbReference type="GO" id="GO:0000150">
    <property type="term" value="F:DNA strand exchange activity"/>
    <property type="evidence" value="ECO:0007669"/>
    <property type="project" value="InterPro"/>
</dbReference>
<evidence type="ECO:0000259" key="1">
    <source>
        <dbReference type="Pfam" id="PF00239"/>
    </source>
</evidence>
<organism evidence="2 3">
    <name type="scientific">[Clostridium] asparagiforme DSM 15981</name>
    <dbReference type="NCBI Taxonomy" id="518636"/>
    <lineage>
        <taxon>Bacteria</taxon>
        <taxon>Bacillati</taxon>
        <taxon>Bacillota</taxon>
        <taxon>Clostridia</taxon>
        <taxon>Lachnospirales</taxon>
        <taxon>Lachnospiraceae</taxon>
        <taxon>Enterocloster</taxon>
    </lineage>
</organism>
<reference evidence="2 3" key="2">
    <citation type="submission" date="2009-02" db="EMBL/GenBank/DDBJ databases">
        <title>Draft genome sequence of Clostridium asparagiforme (DSM 15981).</title>
        <authorList>
            <person name="Sudarsanam P."/>
            <person name="Ley R."/>
            <person name="Guruge J."/>
            <person name="Turnbaugh P.J."/>
            <person name="Mahowald M."/>
            <person name="Liep D."/>
            <person name="Gordon J."/>
        </authorList>
    </citation>
    <scope>NUCLEOTIDE SEQUENCE [LARGE SCALE GENOMIC DNA]</scope>
    <source>
        <strain evidence="2 3">DSM 15981</strain>
    </source>
</reference>
<sequence>MLESATEGKFEYIITKSAKRVSRNTVELLQIMRYLKERGIQMYFEIENVNSFDPDAEAAITLSGAMGQEESRNLSENIQWGIQRKFEEGLFSSYKHFMGYRCVEGELVIVPEQAKIVRLIFELYLKGYTFS</sequence>
<dbReference type="GO" id="GO:0003677">
    <property type="term" value="F:DNA binding"/>
    <property type="evidence" value="ECO:0007669"/>
    <property type="project" value="InterPro"/>
</dbReference>
<evidence type="ECO:0000313" key="3">
    <source>
        <dbReference type="Proteomes" id="UP000004756"/>
    </source>
</evidence>
<accession>C0CXZ2</accession>
<dbReference type="InterPro" id="IPR036162">
    <property type="entry name" value="Resolvase-like_N_sf"/>
</dbReference>
<gene>
    <name evidence="2" type="ORF">CLOSTASPAR_01868</name>
</gene>
<dbReference type="Proteomes" id="UP000004756">
    <property type="component" value="Unassembled WGS sequence"/>
</dbReference>
<keyword evidence="3" id="KW-1185">Reference proteome</keyword>
<dbReference type="CDD" id="cd00338">
    <property type="entry name" value="Ser_Recombinase"/>
    <property type="match status" value="1"/>
</dbReference>
<dbReference type="Gene3D" id="3.40.50.1390">
    <property type="entry name" value="Resolvase, N-terminal catalytic domain"/>
    <property type="match status" value="1"/>
</dbReference>
<proteinExistence type="predicted"/>
<evidence type="ECO:0000313" key="2">
    <source>
        <dbReference type="EMBL" id="EEG56040.1"/>
    </source>
</evidence>
<dbReference type="PANTHER" id="PTHR30461:SF23">
    <property type="entry name" value="DNA RECOMBINASE-RELATED"/>
    <property type="match status" value="1"/>
</dbReference>